<evidence type="ECO:0000313" key="2">
    <source>
        <dbReference type="EMBL" id="KAF2824154.1"/>
    </source>
</evidence>
<feature type="region of interest" description="Disordered" evidence="1">
    <location>
        <begin position="37"/>
        <end position="57"/>
    </location>
</feature>
<dbReference type="Proteomes" id="UP000799424">
    <property type="component" value="Unassembled WGS sequence"/>
</dbReference>
<accession>A0A6A6ZUM1</accession>
<keyword evidence="3" id="KW-1185">Reference proteome</keyword>
<evidence type="ECO:0000313" key="3">
    <source>
        <dbReference type="Proteomes" id="UP000799424"/>
    </source>
</evidence>
<sequence>MAQPPTPKELLKIILEACAEFGNGDLRKVFNFLGTSTSPATRSSTSSGRTPTSRYSSATGRKRKILLHDITAACYNYVFCPHNNVDIDSPMPCSRTFLLRRASLEEAPTSGLFDNNSPLLLLFMVLQELQTDPNLKNVDVVLKDDLDTVAAWLLQDLEKAHHRSTGYLEAFEGLQGQLRGIWDSSRVSYYEDGQKGGSYYAVRPSSSTSLNNQPSSSSLLYSHICDRRKPVALLHGWGQEEGSGKRWINGE</sequence>
<gene>
    <name evidence="2" type="ORF">CC86DRAFT_383839</name>
</gene>
<evidence type="ECO:0000256" key="1">
    <source>
        <dbReference type="SAM" id="MobiDB-lite"/>
    </source>
</evidence>
<dbReference type="EMBL" id="MU006230">
    <property type="protein sequence ID" value="KAF2824154.1"/>
    <property type="molecule type" value="Genomic_DNA"/>
</dbReference>
<reference evidence="2" key="1">
    <citation type="journal article" date="2020" name="Stud. Mycol.">
        <title>101 Dothideomycetes genomes: a test case for predicting lifestyles and emergence of pathogens.</title>
        <authorList>
            <person name="Haridas S."/>
            <person name="Albert R."/>
            <person name="Binder M."/>
            <person name="Bloem J."/>
            <person name="Labutti K."/>
            <person name="Salamov A."/>
            <person name="Andreopoulos B."/>
            <person name="Baker S."/>
            <person name="Barry K."/>
            <person name="Bills G."/>
            <person name="Bluhm B."/>
            <person name="Cannon C."/>
            <person name="Castanera R."/>
            <person name="Culley D."/>
            <person name="Daum C."/>
            <person name="Ezra D."/>
            <person name="Gonzalez J."/>
            <person name="Henrissat B."/>
            <person name="Kuo A."/>
            <person name="Liang C."/>
            <person name="Lipzen A."/>
            <person name="Lutzoni F."/>
            <person name="Magnuson J."/>
            <person name="Mondo S."/>
            <person name="Nolan M."/>
            <person name="Ohm R."/>
            <person name="Pangilinan J."/>
            <person name="Park H.-J."/>
            <person name="Ramirez L."/>
            <person name="Alfaro M."/>
            <person name="Sun H."/>
            <person name="Tritt A."/>
            <person name="Yoshinaga Y."/>
            <person name="Zwiers L.-H."/>
            <person name="Turgeon B."/>
            <person name="Goodwin S."/>
            <person name="Spatafora J."/>
            <person name="Crous P."/>
            <person name="Grigoriev I."/>
        </authorList>
    </citation>
    <scope>NUCLEOTIDE SEQUENCE</scope>
    <source>
        <strain evidence="2">CBS 113818</strain>
    </source>
</reference>
<name>A0A6A6ZUM1_9PLEO</name>
<protein>
    <submittedName>
        <fullName evidence="2">Uncharacterized protein</fullName>
    </submittedName>
</protein>
<dbReference type="AlphaFoldDB" id="A0A6A6ZUM1"/>
<proteinExistence type="predicted"/>
<organism evidence="2 3">
    <name type="scientific">Ophiobolus disseminans</name>
    <dbReference type="NCBI Taxonomy" id="1469910"/>
    <lineage>
        <taxon>Eukaryota</taxon>
        <taxon>Fungi</taxon>
        <taxon>Dikarya</taxon>
        <taxon>Ascomycota</taxon>
        <taxon>Pezizomycotina</taxon>
        <taxon>Dothideomycetes</taxon>
        <taxon>Pleosporomycetidae</taxon>
        <taxon>Pleosporales</taxon>
        <taxon>Pleosporineae</taxon>
        <taxon>Phaeosphaeriaceae</taxon>
        <taxon>Ophiobolus</taxon>
    </lineage>
</organism>